<dbReference type="Gene3D" id="3.90.280.10">
    <property type="entry name" value="PEBP-like"/>
    <property type="match status" value="1"/>
</dbReference>
<dbReference type="PANTHER" id="PTHR11362:SF82">
    <property type="entry name" value="PHOSPHATIDYLETHANOLAMINE-BINDING PROTEIN 4"/>
    <property type="match status" value="1"/>
</dbReference>
<evidence type="ECO:0000256" key="3">
    <source>
        <dbReference type="ARBA" id="ARBA00037226"/>
    </source>
</evidence>
<name>A0A9P8TB59_9ASCO</name>
<comment type="subcellular location">
    <subcellularLocation>
        <location evidence="1">Mitochondrion</location>
    </subcellularLocation>
</comment>
<dbReference type="Gene3D" id="1.20.58.1180">
    <property type="match status" value="1"/>
</dbReference>
<dbReference type="CDD" id="cd00866">
    <property type="entry name" value="PEBP_euk"/>
    <property type="match status" value="1"/>
</dbReference>
<feature type="region of interest" description="Disordered" evidence="6">
    <location>
        <begin position="18"/>
        <end position="39"/>
    </location>
</feature>
<evidence type="ECO:0000256" key="2">
    <source>
        <dbReference type="ARBA" id="ARBA00023128"/>
    </source>
</evidence>
<comment type="similarity">
    <text evidence="4">Belongs to the phosphatidylethanolamine-binding protein family. Mitochondrion-specific ribosomal protein mL38 subfamily.</text>
</comment>
<accession>A0A9P8TB59</accession>
<sequence length="372" mass="43054">MLRSNILKSSKRLLATTAEQSTVNSNTEKTWSSGSKSDSFKAGKNYREALLNGVPKNGPPSLRSRKYKLRYTSPVGINEAFDEAYEFLKTKSQNKYELLSKETDSDKQHQLKIEAEINNPEVKFNFEFNEKLENDQRYIDYTQPVYRELKKKHWENYGQMLLMQRLESLAVIPDTLATLEPKAEVSLKFSNHTGVNRWIEPGMLLSSNSTTYSPTIKIQEFDNVDISNELYTVLIVNPDVPDIEKNSYKTQLQWGLSNVKLDFNDNVISPKKLLEDKSINEIIDYSPPVPEKNLPNQRFVTWVFRQNNVQLNEKISTRDFDIREFVEQKKLLPIGAHVWRSSWDLNVANVRDLYGLPNGTVFQKVRGKHPLN</sequence>
<dbReference type="AlphaFoldDB" id="A0A9P8TB59"/>
<comment type="caution">
    <text evidence="7">The sequence shown here is derived from an EMBL/GenBank/DDBJ whole genome shotgun (WGS) entry which is preliminary data.</text>
</comment>
<organism evidence="7 8">
    <name type="scientific">Wickerhamomyces mucosus</name>
    <dbReference type="NCBI Taxonomy" id="1378264"/>
    <lineage>
        <taxon>Eukaryota</taxon>
        <taxon>Fungi</taxon>
        <taxon>Dikarya</taxon>
        <taxon>Ascomycota</taxon>
        <taxon>Saccharomycotina</taxon>
        <taxon>Saccharomycetes</taxon>
        <taxon>Phaffomycetales</taxon>
        <taxon>Wickerhamomycetaceae</taxon>
        <taxon>Wickerhamomyces</taxon>
    </lineage>
</organism>
<dbReference type="PANTHER" id="PTHR11362">
    <property type="entry name" value="PHOSPHATIDYLETHANOLAMINE-BINDING PROTEIN"/>
    <property type="match status" value="1"/>
</dbReference>
<comment type="function">
    <text evidence="3">Component of the mitochondrial ribosome (mitoribosome), a dedicated translation machinery responsible for the synthesis of mitochondrial genome-encoded proteins, including at least some of the essential transmembrane subunits of the mitochondrial respiratory chain. The mitoribosomes are attached to the mitochondrial inner membrane and translation products are cotranslationally integrated into the membrane.</text>
</comment>
<protein>
    <recommendedName>
        <fullName evidence="5">Large ribosomal subunit protein mL38</fullName>
    </recommendedName>
</protein>
<evidence type="ECO:0000256" key="1">
    <source>
        <dbReference type="ARBA" id="ARBA00004173"/>
    </source>
</evidence>
<keyword evidence="8" id="KW-1185">Reference proteome</keyword>
<feature type="compositionally biased region" description="Polar residues" evidence="6">
    <location>
        <begin position="18"/>
        <end position="37"/>
    </location>
</feature>
<dbReference type="InterPro" id="IPR008914">
    <property type="entry name" value="PEBP"/>
</dbReference>
<reference evidence="7" key="2">
    <citation type="submission" date="2021-01" db="EMBL/GenBank/DDBJ databases">
        <authorList>
            <person name="Schikora-Tamarit M.A."/>
        </authorList>
    </citation>
    <scope>NUCLEOTIDE SEQUENCE</scope>
    <source>
        <strain evidence="7">CBS6341</strain>
    </source>
</reference>
<dbReference type="InterPro" id="IPR035810">
    <property type="entry name" value="PEBP_euk"/>
</dbReference>
<evidence type="ECO:0000313" key="7">
    <source>
        <dbReference type="EMBL" id="KAH3672334.1"/>
    </source>
</evidence>
<proteinExistence type="inferred from homology"/>
<reference evidence="7" key="1">
    <citation type="journal article" date="2021" name="Open Biol.">
        <title>Shared evolutionary footprints suggest mitochondrial oxidative damage underlies multiple complex I losses in fungi.</title>
        <authorList>
            <person name="Schikora-Tamarit M.A."/>
            <person name="Marcet-Houben M."/>
            <person name="Nosek J."/>
            <person name="Gabaldon T."/>
        </authorList>
    </citation>
    <scope>NUCLEOTIDE SEQUENCE</scope>
    <source>
        <strain evidence="7">CBS6341</strain>
    </source>
</reference>
<evidence type="ECO:0000256" key="6">
    <source>
        <dbReference type="SAM" id="MobiDB-lite"/>
    </source>
</evidence>
<dbReference type="FunFam" id="3.90.280.10:FF:000004">
    <property type="entry name" value="Mitochondrial large ribosomal subunit YmL35"/>
    <property type="match status" value="1"/>
</dbReference>
<dbReference type="EMBL" id="JAEUBF010001156">
    <property type="protein sequence ID" value="KAH3672334.1"/>
    <property type="molecule type" value="Genomic_DNA"/>
</dbReference>
<evidence type="ECO:0000313" key="8">
    <source>
        <dbReference type="Proteomes" id="UP000769528"/>
    </source>
</evidence>
<gene>
    <name evidence="7" type="ORF">WICMUC_004305</name>
</gene>
<dbReference type="Proteomes" id="UP000769528">
    <property type="component" value="Unassembled WGS sequence"/>
</dbReference>
<evidence type="ECO:0000256" key="5">
    <source>
        <dbReference type="ARBA" id="ARBA00039444"/>
    </source>
</evidence>
<dbReference type="OrthoDB" id="2153661at2759"/>
<dbReference type="SUPFAM" id="SSF49777">
    <property type="entry name" value="PEBP-like"/>
    <property type="match status" value="1"/>
</dbReference>
<dbReference type="GO" id="GO:0005739">
    <property type="term" value="C:mitochondrion"/>
    <property type="evidence" value="ECO:0007669"/>
    <property type="project" value="UniProtKB-SubCell"/>
</dbReference>
<dbReference type="InterPro" id="IPR036610">
    <property type="entry name" value="PEBP-like_sf"/>
</dbReference>
<dbReference type="Pfam" id="PF01161">
    <property type="entry name" value="PBP"/>
    <property type="match status" value="1"/>
</dbReference>
<keyword evidence="2" id="KW-0496">Mitochondrion</keyword>
<evidence type="ECO:0000256" key="4">
    <source>
        <dbReference type="ARBA" id="ARBA00038016"/>
    </source>
</evidence>